<comment type="caution">
    <text evidence="2">The sequence shown here is derived from an EMBL/GenBank/DDBJ whole genome shotgun (WGS) entry which is preliminary data.</text>
</comment>
<dbReference type="Pfam" id="PF02810">
    <property type="entry name" value="SEC-C"/>
    <property type="match status" value="1"/>
</dbReference>
<dbReference type="InterPro" id="IPR032710">
    <property type="entry name" value="NTF2-like_dom_sf"/>
</dbReference>
<name>A0A317ZXL8_9MICO</name>
<dbReference type="Gene3D" id="3.10.450.50">
    <property type="match status" value="1"/>
</dbReference>
<reference evidence="2 3" key="1">
    <citation type="submission" date="2018-05" db="EMBL/GenBank/DDBJ databases">
        <title>Genetic diversity of glacier-inhabiting Cryobacterium bacteria in China and description of Cryobacterium mengkeensis sp. nov. and Arthrobacter glacialis sp. nov.</title>
        <authorList>
            <person name="Liu Q."/>
            <person name="Xin Y.-H."/>
        </authorList>
    </citation>
    <scope>NUCLEOTIDE SEQUENCE [LARGE SCALE GENOMIC DNA]</scope>
    <source>
        <strain evidence="2 3">SK-1</strain>
    </source>
</reference>
<gene>
    <name evidence="2" type="ORF">CTB96_13905</name>
</gene>
<dbReference type="Proteomes" id="UP000246722">
    <property type="component" value="Unassembled WGS sequence"/>
</dbReference>
<evidence type="ECO:0000313" key="2">
    <source>
        <dbReference type="EMBL" id="PXA68847.1"/>
    </source>
</evidence>
<dbReference type="AlphaFoldDB" id="A0A317ZXL8"/>
<proteinExistence type="predicted"/>
<protein>
    <recommendedName>
        <fullName evidence="1">YchJ-like middle NTF2-like domain-containing protein</fullName>
    </recommendedName>
</protein>
<dbReference type="EMBL" id="QHLY01000012">
    <property type="protein sequence ID" value="PXA68847.1"/>
    <property type="molecule type" value="Genomic_DNA"/>
</dbReference>
<accession>A0A317ZXL8</accession>
<organism evidence="2 3">
    <name type="scientific">Cryobacterium arcticum</name>
    <dbReference type="NCBI Taxonomy" id="670052"/>
    <lineage>
        <taxon>Bacteria</taxon>
        <taxon>Bacillati</taxon>
        <taxon>Actinomycetota</taxon>
        <taxon>Actinomycetes</taxon>
        <taxon>Micrococcales</taxon>
        <taxon>Microbacteriaceae</taxon>
        <taxon>Cryobacterium</taxon>
    </lineage>
</organism>
<dbReference type="SUPFAM" id="SSF54427">
    <property type="entry name" value="NTF2-like"/>
    <property type="match status" value="1"/>
</dbReference>
<feature type="domain" description="YchJ-like middle NTF2-like" evidence="1">
    <location>
        <begin position="27"/>
        <end position="121"/>
    </location>
</feature>
<dbReference type="OrthoDB" id="21421at2"/>
<evidence type="ECO:0000259" key="1">
    <source>
        <dbReference type="Pfam" id="PF17775"/>
    </source>
</evidence>
<evidence type="ECO:0000313" key="3">
    <source>
        <dbReference type="Proteomes" id="UP000246722"/>
    </source>
</evidence>
<dbReference type="InterPro" id="IPR004027">
    <property type="entry name" value="SEC_C_motif"/>
</dbReference>
<sequence length="123" mass="13872">MACPCLSGNGYADCCGRLHRGESRAVTAEKLMRSRYAAFAVGDDAYLLRTWHPATRPDTLELDPTVRWLRLDIERTVRGGMLDDTGLVEFTAFYRHDGVRGSQHEASRFEKVAGSWLYLDAMD</sequence>
<keyword evidence="3" id="KW-1185">Reference proteome</keyword>
<dbReference type="InterPro" id="IPR048469">
    <property type="entry name" value="YchJ-like_M"/>
</dbReference>
<dbReference type="Pfam" id="PF17775">
    <property type="entry name" value="YchJ_M-like"/>
    <property type="match status" value="1"/>
</dbReference>